<evidence type="ECO:0000256" key="4">
    <source>
        <dbReference type="ARBA" id="ARBA00023136"/>
    </source>
</evidence>
<dbReference type="PANTHER" id="PTHR12704:SF2">
    <property type="entry name" value="GOLGI PHOSPHOPROTEIN 3 HOMOLOG SAURON"/>
    <property type="match status" value="1"/>
</dbReference>
<dbReference type="GO" id="GO:0005829">
    <property type="term" value="C:cytosol"/>
    <property type="evidence" value="ECO:0007669"/>
    <property type="project" value="TreeGrafter"/>
</dbReference>
<dbReference type="RefSeq" id="WP_203926322.1">
    <property type="nucleotide sequence ID" value="NZ_BOPH01000017.1"/>
</dbReference>
<evidence type="ECO:0000313" key="6">
    <source>
        <dbReference type="Proteomes" id="UP000635606"/>
    </source>
</evidence>
<dbReference type="InterPro" id="IPR008628">
    <property type="entry name" value="GPP34-like"/>
</dbReference>
<dbReference type="PANTHER" id="PTHR12704">
    <property type="entry name" value="TRANS-GOLGI PROTEIN GMX33"/>
    <property type="match status" value="1"/>
</dbReference>
<keyword evidence="4" id="KW-0472">Membrane</keyword>
<keyword evidence="6" id="KW-1185">Reference proteome</keyword>
<evidence type="ECO:0008006" key="7">
    <source>
        <dbReference type="Google" id="ProtNLM"/>
    </source>
</evidence>
<evidence type="ECO:0000256" key="3">
    <source>
        <dbReference type="ARBA" id="ARBA00023121"/>
    </source>
</evidence>
<dbReference type="GO" id="GO:0070273">
    <property type="term" value="F:phosphatidylinositol-4-phosphate binding"/>
    <property type="evidence" value="ECO:0007669"/>
    <property type="project" value="InterPro"/>
</dbReference>
<dbReference type="EMBL" id="BOPH01000017">
    <property type="protein sequence ID" value="GIJ66355.1"/>
    <property type="molecule type" value="Genomic_DNA"/>
</dbReference>
<keyword evidence="3" id="KW-0446">Lipid-binding</keyword>
<evidence type="ECO:0000256" key="2">
    <source>
        <dbReference type="ARBA" id="ARBA00023034"/>
    </source>
</evidence>
<accession>A0A8J4E8N5</accession>
<dbReference type="Pfam" id="PF05719">
    <property type="entry name" value="GPP34"/>
    <property type="match status" value="1"/>
</dbReference>
<dbReference type="Proteomes" id="UP000635606">
    <property type="component" value="Unassembled WGS sequence"/>
</dbReference>
<reference evidence="5" key="1">
    <citation type="submission" date="2021-01" db="EMBL/GenBank/DDBJ databases">
        <title>Whole genome shotgun sequence of Virgisporangium ochraceum NBRC 16418.</title>
        <authorList>
            <person name="Komaki H."/>
            <person name="Tamura T."/>
        </authorList>
    </citation>
    <scope>NUCLEOTIDE SEQUENCE</scope>
    <source>
        <strain evidence="5">NBRC 16418</strain>
    </source>
</reference>
<organism evidence="5 6">
    <name type="scientific">Virgisporangium ochraceum</name>
    <dbReference type="NCBI Taxonomy" id="65505"/>
    <lineage>
        <taxon>Bacteria</taxon>
        <taxon>Bacillati</taxon>
        <taxon>Actinomycetota</taxon>
        <taxon>Actinomycetes</taxon>
        <taxon>Micromonosporales</taxon>
        <taxon>Micromonosporaceae</taxon>
        <taxon>Virgisporangium</taxon>
    </lineage>
</organism>
<dbReference type="Gene3D" id="1.10.3630.10">
    <property type="entry name" value="yeast vps74-n-term truncation variant domain like"/>
    <property type="match status" value="1"/>
</dbReference>
<evidence type="ECO:0000256" key="1">
    <source>
        <dbReference type="ARBA" id="ARBA00004255"/>
    </source>
</evidence>
<sequence length="229" mass="24544">MRLADELLLLAYSDEGDAQLGASSLNFGLSGAVLLELALAGRFDVDGDDKIVVTDATPTGDPVLDETLSTVANDKKTRTPRDWLSRLPGDKLHQRLLDDLVAAGVLTREQDKVLWVFPRTRYPSAHGVQPPQETDARARLNAALDGPDPVDPRTSALAALVQAAGLSGKVFDGRKGRDVKRRIQEMSEASVASGQWASEGVRKAIEQVEAALITTMIATTVVTTTTTNN</sequence>
<name>A0A8J4E8N5_9ACTN</name>
<dbReference type="GO" id="GO:0043001">
    <property type="term" value="P:Golgi to plasma membrane protein transport"/>
    <property type="evidence" value="ECO:0007669"/>
    <property type="project" value="TreeGrafter"/>
</dbReference>
<evidence type="ECO:0000313" key="5">
    <source>
        <dbReference type="EMBL" id="GIJ66355.1"/>
    </source>
</evidence>
<dbReference type="GO" id="GO:0007030">
    <property type="term" value="P:Golgi organization"/>
    <property type="evidence" value="ECO:0007669"/>
    <property type="project" value="TreeGrafter"/>
</dbReference>
<comment type="caution">
    <text evidence="5">The sequence shown here is derived from an EMBL/GenBank/DDBJ whole genome shotgun (WGS) entry which is preliminary data.</text>
</comment>
<dbReference type="GO" id="GO:0006890">
    <property type="term" value="P:retrograde vesicle-mediated transport, Golgi to endoplasmic reticulum"/>
    <property type="evidence" value="ECO:0007669"/>
    <property type="project" value="TreeGrafter"/>
</dbReference>
<dbReference type="AlphaFoldDB" id="A0A8J4E8N5"/>
<dbReference type="GO" id="GO:0012505">
    <property type="term" value="C:endomembrane system"/>
    <property type="evidence" value="ECO:0007669"/>
    <property type="project" value="UniProtKB-ARBA"/>
</dbReference>
<keyword evidence="2" id="KW-0333">Golgi apparatus</keyword>
<gene>
    <name evidence="5" type="ORF">Voc01_012720</name>
</gene>
<protein>
    <recommendedName>
        <fullName evidence="7">Golgi phosphoprotein 3</fullName>
    </recommendedName>
</protein>
<proteinExistence type="predicted"/>
<dbReference type="InterPro" id="IPR038261">
    <property type="entry name" value="GPP34-like_sf"/>
</dbReference>
<dbReference type="GO" id="GO:0048194">
    <property type="term" value="P:Golgi vesicle budding"/>
    <property type="evidence" value="ECO:0007669"/>
    <property type="project" value="TreeGrafter"/>
</dbReference>
<comment type="subcellular location">
    <subcellularLocation>
        <location evidence="1">Golgi apparatus membrane</location>
        <topology evidence="1">Peripheral membrane protein</topology>
        <orientation evidence="1">Cytoplasmic side</orientation>
    </subcellularLocation>
</comment>